<dbReference type="Proteomes" id="UP000281553">
    <property type="component" value="Unassembled WGS sequence"/>
</dbReference>
<gene>
    <name evidence="1" type="ORF">DILT_LOCUS13243</name>
</gene>
<sequence>MHSEFIIFQEKGGLLSCFLNQFQGRLSRKVRGLPDAIDPLKEARDSLVSRLAAAELVSALSTGVDNASSELQAACQSAFLTAKAYLHLAEAQSKNNLLVKFDKKHLLETANNLLYTVDTPYQYRQILKLCELREALVDAVRDLTVTATVESSRDYPVLCNLTVTDSWQIVSVCCVLYCILVIQLV</sequence>
<dbReference type="AlphaFoldDB" id="A0A3P7PFF9"/>
<proteinExistence type="predicted"/>
<name>A0A3P7PFF9_DIBLA</name>
<dbReference type="EMBL" id="UYRU01069432">
    <property type="protein sequence ID" value="VDN18702.1"/>
    <property type="molecule type" value="Genomic_DNA"/>
</dbReference>
<evidence type="ECO:0000313" key="2">
    <source>
        <dbReference type="Proteomes" id="UP000281553"/>
    </source>
</evidence>
<keyword evidence="2" id="KW-1185">Reference proteome</keyword>
<organism evidence="1 2">
    <name type="scientific">Dibothriocephalus latus</name>
    <name type="common">Fish tapeworm</name>
    <name type="synonym">Diphyllobothrium latum</name>
    <dbReference type="NCBI Taxonomy" id="60516"/>
    <lineage>
        <taxon>Eukaryota</taxon>
        <taxon>Metazoa</taxon>
        <taxon>Spiralia</taxon>
        <taxon>Lophotrochozoa</taxon>
        <taxon>Platyhelminthes</taxon>
        <taxon>Cestoda</taxon>
        <taxon>Eucestoda</taxon>
        <taxon>Diphyllobothriidea</taxon>
        <taxon>Diphyllobothriidae</taxon>
        <taxon>Dibothriocephalus</taxon>
    </lineage>
</organism>
<reference evidence="1 2" key="1">
    <citation type="submission" date="2018-11" db="EMBL/GenBank/DDBJ databases">
        <authorList>
            <consortium name="Pathogen Informatics"/>
        </authorList>
    </citation>
    <scope>NUCLEOTIDE SEQUENCE [LARGE SCALE GENOMIC DNA]</scope>
</reference>
<protein>
    <submittedName>
        <fullName evidence="1">Uncharacterized protein</fullName>
    </submittedName>
</protein>
<dbReference type="OrthoDB" id="10571228at2759"/>
<evidence type="ECO:0000313" key="1">
    <source>
        <dbReference type="EMBL" id="VDN18702.1"/>
    </source>
</evidence>
<accession>A0A3P7PFF9</accession>